<dbReference type="Gene3D" id="3.40.50.12780">
    <property type="entry name" value="N-terminal domain of ligase-like"/>
    <property type="match status" value="1"/>
</dbReference>
<dbReference type="InterPro" id="IPR025110">
    <property type="entry name" value="AMP-bd_C"/>
</dbReference>
<dbReference type="Gene3D" id="3.30.300.30">
    <property type="match status" value="1"/>
</dbReference>
<dbReference type="InterPro" id="IPR050237">
    <property type="entry name" value="ATP-dep_AMP-bd_enzyme"/>
</dbReference>
<dbReference type="Proteomes" id="UP001428817">
    <property type="component" value="Unassembled WGS sequence"/>
</dbReference>
<dbReference type="PANTHER" id="PTHR43767">
    <property type="entry name" value="LONG-CHAIN-FATTY-ACID--COA LIGASE"/>
    <property type="match status" value="1"/>
</dbReference>
<comment type="caution">
    <text evidence="3">The sequence shown here is derived from an EMBL/GenBank/DDBJ whole genome shotgun (WGS) entry which is preliminary data.</text>
</comment>
<dbReference type="NCBIfam" id="NF004837">
    <property type="entry name" value="PRK06187.1"/>
    <property type="match status" value="1"/>
</dbReference>
<dbReference type="SUPFAM" id="SSF56801">
    <property type="entry name" value="Acetyl-CoA synthetase-like"/>
    <property type="match status" value="1"/>
</dbReference>
<feature type="domain" description="AMP-binding enzyme C-terminal" evidence="2">
    <location>
        <begin position="423"/>
        <end position="498"/>
    </location>
</feature>
<gene>
    <name evidence="3" type="ORF">GCM10023321_14590</name>
</gene>
<proteinExistence type="predicted"/>
<dbReference type="InterPro" id="IPR000873">
    <property type="entry name" value="AMP-dep_synth/lig_dom"/>
</dbReference>
<dbReference type="InterPro" id="IPR045851">
    <property type="entry name" value="AMP-bd_C_sf"/>
</dbReference>
<protein>
    <submittedName>
        <fullName evidence="3">Fatty acid--CoA ligase</fullName>
    </submittedName>
</protein>
<dbReference type="PANTHER" id="PTHR43767:SF1">
    <property type="entry name" value="NONRIBOSOMAL PEPTIDE SYNTHASE PES1 (EUROFUNG)-RELATED"/>
    <property type="match status" value="1"/>
</dbReference>
<dbReference type="Pfam" id="PF13193">
    <property type="entry name" value="AMP-binding_C"/>
    <property type="match status" value="1"/>
</dbReference>
<dbReference type="EMBL" id="BAABJP010000005">
    <property type="protein sequence ID" value="GAA5149941.1"/>
    <property type="molecule type" value="Genomic_DNA"/>
</dbReference>
<evidence type="ECO:0000259" key="1">
    <source>
        <dbReference type="Pfam" id="PF00501"/>
    </source>
</evidence>
<feature type="domain" description="AMP-dependent synthetase/ligase" evidence="1">
    <location>
        <begin position="11"/>
        <end position="372"/>
    </location>
</feature>
<reference evidence="4" key="1">
    <citation type="journal article" date="2019" name="Int. J. Syst. Evol. Microbiol.">
        <title>The Global Catalogue of Microorganisms (GCM) 10K type strain sequencing project: providing services to taxonomists for standard genome sequencing and annotation.</title>
        <authorList>
            <consortium name="The Broad Institute Genomics Platform"/>
            <consortium name="The Broad Institute Genome Sequencing Center for Infectious Disease"/>
            <person name="Wu L."/>
            <person name="Ma J."/>
        </authorList>
    </citation>
    <scope>NUCLEOTIDE SEQUENCE [LARGE SCALE GENOMIC DNA]</scope>
    <source>
        <strain evidence="4">JCM 18303</strain>
    </source>
</reference>
<keyword evidence="3" id="KW-0436">Ligase</keyword>
<organism evidence="3 4">
    <name type="scientific">Pseudonocardia eucalypti</name>
    <dbReference type="NCBI Taxonomy" id="648755"/>
    <lineage>
        <taxon>Bacteria</taxon>
        <taxon>Bacillati</taxon>
        <taxon>Actinomycetota</taxon>
        <taxon>Actinomycetes</taxon>
        <taxon>Pseudonocardiales</taxon>
        <taxon>Pseudonocardiaceae</taxon>
        <taxon>Pseudonocardia</taxon>
    </lineage>
</organism>
<evidence type="ECO:0000313" key="4">
    <source>
        <dbReference type="Proteomes" id="UP001428817"/>
    </source>
</evidence>
<dbReference type="RefSeq" id="WP_185060979.1">
    <property type="nucleotide sequence ID" value="NZ_BAABJP010000005.1"/>
</dbReference>
<name>A0ABP9PPI5_9PSEU</name>
<evidence type="ECO:0000313" key="3">
    <source>
        <dbReference type="EMBL" id="GAA5149941.1"/>
    </source>
</evidence>
<dbReference type="Pfam" id="PF00501">
    <property type="entry name" value="AMP-binding"/>
    <property type="match status" value="1"/>
</dbReference>
<dbReference type="InterPro" id="IPR042099">
    <property type="entry name" value="ANL_N_sf"/>
</dbReference>
<sequence length="517" mass="56140">MTGPTLAGVIRRHAKDRADHPAVWYDGGTLSYARLGERTDRVAAGLAEARVRPGDRVAVLSRNHPSVLEVLLGAAKLGAVTLPVNWRLAGPEIAYIVDHAEARVLVVGPEFTDTIADIAPGLPRVRTVLGLGTAGRYPSYEDWLAGQPATDPGHQPHPDDVVVQMYTSGTTGRPKGVQLTNAGLLGRMGELCRFWHYDADSVNLVAMPLFHIGGTGAALLSLLPGATTVLLPEVDPVRIARTITEQRVTNVFLVPTVIQSLLDTPGAGDWSSLRVILYGASPISDTVLRRAMDRFGCDFVHLYGITECGGSVSQLEPRYHDPENRPDLLRSCGRPLPWNEVLVADPDTSEPVAAGRVGEILVRSPQNMLGYWRQDAATAEAFTADGYFRTGDAGYFDRDGFLYLHDRIKDMIVSGAENVYPAEIENVIAGHPDVADVAVIGVPHERWGETPKALVVPRPGAAIDPAELLEFCRRHLAGFKCPTSVDTVKTLPRNPSGKLLKHELREPYWAGKARRVN</sequence>
<accession>A0ABP9PPI5</accession>
<evidence type="ECO:0000259" key="2">
    <source>
        <dbReference type="Pfam" id="PF13193"/>
    </source>
</evidence>
<dbReference type="GO" id="GO:0016874">
    <property type="term" value="F:ligase activity"/>
    <property type="evidence" value="ECO:0007669"/>
    <property type="project" value="UniProtKB-KW"/>
</dbReference>
<keyword evidence="4" id="KW-1185">Reference proteome</keyword>